<evidence type="ECO:0000256" key="3">
    <source>
        <dbReference type="ARBA" id="ARBA00023136"/>
    </source>
</evidence>
<feature type="transmembrane region" description="Helical" evidence="4">
    <location>
        <begin position="22"/>
        <end position="46"/>
    </location>
</feature>
<dbReference type="InterPro" id="IPR036640">
    <property type="entry name" value="ABC1_TM_sf"/>
</dbReference>
<protein>
    <recommendedName>
        <fullName evidence="7">ABC transmembrane type-1 domain-containing protein</fullName>
    </recommendedName>
</protein>
<dbReference type="SUPFAM" id="SSF90123">
    <property type="entry name" value="ABC transporter transmembrane region"/>
    <property type="match status" value="1"/>
</dbReference>
<dbReference type="AlphaFoldDB" id="A0A2T7EAU2"/>
<evidence type="ECO:0000313" key="6">
    <source>
        <dbReference type="Proteomes" id="UP000244336"/>
    </source>
</evidence>
<keyword evidence="1 4" id="KW-0812">Transmembrane</keyword>
<dbReference type="GO" id="GO:0005524">
    <property type="term" value="F:ATP binding"/>
    <property type="evidence" value="ECO:0007669"/>
    <property type="project" value="InterPro"/>
</dbReference>
<evidence type="ECO:0008006" key="7">
    <source>
        <dbReference type="Google" id="ProtNLM"/>
    </source>
</evidence>
<accession>A0A2T7EAU2</accession>
<dbReference type="Proteomes" id="UP000244336">
    <property type="component" value="Chromosome 3"/>
</dbReference>
<evidence type="ECO:0000313" key="5">
    <source>
        <dbReference type="EMBL" id="PUZ64942.1"/>
    </source>
</evidence>
<sequence length="80" mass="8796">MESDDGRVKFHELFRYADSTDMVLMLVGVVSAVASGVSQAIMMIIFGQVITAFGVGTPETILHRANKVGYVYPILKYVLQ</sequence>
<keyword evidence="3 4" id="KW-0472">Membrane</keyword>
<dbReference type="STRING" id="1504633.A0A2T7EAU2"/>
<name>A0A2T7EAU2_9POAL</name>
<proteinExistence type="predicted"/>
<gene>
    <name evidence="5" type="ORF">GQ55_3G183400</name>
</gene>
<reference evidence="5 6" key="1">
    <citation type="submission" date="2018-04" db="EMBL/GenBank/DDBJ databases">
        <title>WGS assembly of Panicum hallii var. hallii HAL2.</title>
        <authorList>
            <person name="Lovell J."/>
            <person name="Jenkins J."/>
            <person name="Lowry D."/>
            <person name="Mamidi S."/>
            <person name="Sreedasyam A."/>
            <person name="Weng X."/>
            <person name="Barry K."/>
            <person name="Bonette J."/>
            <person name="Campitelli B."/>
            <person name="Daum C."/>
            <person name="Gordon S."/>
            <person name="Gould B."/>
            <person name="Lipzen A."/>
            <person name="MacQueen A."/>
            <person name="Palacio-Mejia J."/>
            <person name="Plott C."/>
            <person name="Shakirov E."/>
            <person name="Shu S."/>
            <person name="Yoshinaga Y."/>
            <person name="Zane M."/>
            <person name="Rokhsar D."/>
            <person name="Grimwood J."/>
            <person name="Schmutz J."/>
            <person name="Juenger T."/>
        </authorList>
    </citation>
    <scope>NUCLEOTIDE SEQUENCE [LARGE SCALE GENOMIC DNA]</scope>
    <source>
        <strain evidence="6">cv. HAL2</strain>
    </source>
</reference>
<evidence type="ECO:0000256" key="4">
    <source>
        <dbReference type="SAM" id="Phobius"/>
    </source>
</evidence>
<organism evidence="5 6">
    <name type="scientific">Panicum hallii var. hallii</name>
    <dbReference type="NCBI Taxonomy" id="1504633"/>
    <lineage>
        <taxon>Eukaryota</taxon>
        <taxon>Viridiplantae</taxon>
        <taxon>Streptophyta</taxon>
        <taxon>Embryophyta</taxon>
        <taxon>Tracheophyta</taxon>
        <taxon>Spermatophyta</taxon>
        <taxon>Magnoliopsida</taxon>
        <taxon>Liliopsida</taxon>
        <taxon>Poales</taxon>
        <taxon>Poaceae</taxon>
        <taxon>PACMAD clade</taxon>
        <taxon>Panicoideae</taxon>
        <taxon>Panicodae</taxon>
        <taxon>Paniceae</taxon>
        <taxon>Panicinae</taxon>
        <taxon>Panicum</taxon>
        <taxon>Panicum sect. Panicum</taxon>
    </lineage>
</organism>
<dbReference type="GO" id="GO:0016020">
    <property type="term" value="C:membrane"/>
    <property type="evidence" value="ECO:0007669"/>
    <property type="project" value="InterPro"/>
</dbReference>
<dbReference type="EMBL" id="CM009751">
    <property type="protein sequence ID" value="PUZ64942.1"/>
    <property type="molecule type" value="Genomic_DNA"/>
</dbReference>
<keyword evidence="6" id="KW-1185">Reference proteome</keyword>
<dbReference type="Gramene" id="PUZ64942">
    <property type="protein sequence ID" value="PUZ64942"/>
    <property type="gene ID" value="GQ55_3G183400"/>
</dbReference>
<dbReference type="Gene3D" id="1.20.1560.10">
    <property type="entry name" value="ABC transporter type 1, transmembrane domain"/>
    <property type="match status" value="1"/>
</dbReference>
<evidence type="ECO:0000256" key="2">
    <source>
        <dbReference type="ARBA" id="ARBA00022989"/>
    </source>
</evidence>
<keyword evidence="2 4" id="KW-1133">Transmembrane helix</keyword>
<evidence type="ECO:0000256" key="1">
    <source>
        <dbReference type="ARBA" id="ARBA00022692"/>
    </source>
</evidence>